<keyword evidence="3" id="KW-0813">Transport</keyword>
<feature type="domain" description="ABC transmembrane type-1" evidence="12">
    <location>
        <begin position="174"/>
        <end position="453"/>
    </location>
</feature>
<dbReference type="GO" id="GO:0006508">
    <property type="term" value="P:proteolysis"/>
    <property type="evidence" value="ECO:0007669"/>
    <property type="project" value="InterPro"/>
</dbReference>
<evidence type="ECO:0000256" key="8">
    <source>
        <dbReference type="ARBA" id="ARBA00022989"/>
    </source>
</evidence>
<dbReference type="InterPro" id="IPR036640">
    <property type="entry name" value="ABC1_TM_sf"/>
</dbReference>
<geneLocation type="plasmid" evidence="14 15">
    <name>unnamed4</name>
</geneLocation>
<keyword evidence="7" id="KW-0067">ATP-binding</keyword>
<feature type="transmembrane region" description="Helical" evidence="10">
    <location>
        <begin position="313"/>
        <end position="331"/>
    </location>
</feature>
<dbReference type="PROSITE" id="PS50929">
    <property type="entry name" value="ABC_TM1F"/>
    <property type="match status" value="1"/>
</dbReference>
<feature type="domain" description="Peptidase C39" evidence="13">
    <location>
        <begin position="21"/>
        <end position="140"/>
    </location>
</feature>
<dbReference type="Gene3D" id="3.40.50.300">
    <property type="entry name" value="P-loop containing nucleotide triphosphate hydrolases"/>
    <property type="match status" value="1"/>
</dbReference>
<keyword evidence="9 10" id="KW-0472">Membrane</keyword>
<comment type="subcellular location">
    <subcellularLocation>
        <location evidence="1">Cell membrane</location>
        <topology evidence="1">Multi-pass membrane protein</topology>
    </subcellularLocation>
</comment>
<dbReference type="CDD" id="cd18567">
    <property type="entry name" value="ABC_6TM_CvaB_RaxB_like"/>
    <property type="match status" value="1"/>
</dbReference>
<feature type="transmembrane region" description="Helical" evidence="10">
    <location>
        <begin position="410"/>
        <end position="433"/>
    </location>
</feature>
<dbReference type="GO" id="GO:0140359">
    <property type="term" value="F:ABC-type transporter activity"/>
    <property type="evidence" value="ECO:0007669"/>
    <property type="project" value="InterPro"/>
</dbReference>
<evidence type="ECO:0000256" key="9">
    <source>
        <dbReference type="ARBA" id="ARBA00023136"/>
    </source>
</evidence>
<dbReference type="PANTHER" id="PTHR24221:SF606">
    <property type="entry name" value="COLICIN V SECRETION-PROCESSING ATP-BINDING PROTEIN"/>
    <property type="match status" value="1"/>
</dbReference>
<dbReference type="EMBL" id="CP018232">
    <property type="protein sequence ID" value="API56915.1"/>
    <property type="molecule type" value="Genomic_DNA"/>
</dbReference>
<dbReference type="SUPFAM" id="SSF90123">
    <property type="entry name" value="ABC transporter transmembrane region"/>
    <property type="match status" value="1"/>
</dbReference>
<dbReference type="Proteomes" id="UP000183050">
    <property type="component" value="Plasmid unnamed4"/>
</dbReference>
<feature type="transmembrane region" description="Helical" evidence="10">
    <location>
        <begin position="166"/>
        <end position="187"/>
    </location>
</feature>
<dbReference type="AlphaFoldDB" id="A0A1L3ZML1"/>
<dbReference type="InterPro" id="IPR003439">
    <property type="entry name" value="ABC_transporter-like_ATP-bd"/>
</dbReference>
<dbReference type="PROSITE" id="PS50893">
    <property type="entry name" value="ABC_TRANSPORTER_2"/>
    <property type="match status" value="1"/>
</dbReference>
<dbReference type="GO" id="GO:0008233">
    <property type="term" value="F:peptidase activity"/>
    <property type="evidence" value="ECO:0007669"/>
    <property type="project" value="InterPro"/>
</dbReference>
<evidence type="ECO:0000259" key="13">
    <source>
        <dbReference type="PROSITE" id="PS50990"/>
    </source>
</evidence>
<dbReference type="Pfam" id="PF00664">
    <property type="entry name" value="ABC_membrane"/>
    <property type="match status" value="1"/>
</dbReference>
<proteinExistence type="inferred from homology"/>
<gene>
    <name evidence="14" type="ORF">BMW22_36450</name>
</gene>
<dbReference type="Pfam" id="PF00005">
    <property type="entry name" value="ABC_tran"/>
    <property type="match status" value="1"/>
</dbReference>
<evidence type="ECO:0000256" key="10">
    <source>
        <dbReference type="SAM" id="Phobius"/>
    </source>
</evidence>
<dbReference type="PANTHER" id="PTHR24221">
    <property type="entry name" value="ATP-BINDING CASSETTE SUB-FAMILY B"/>
    <property type="match status" value="1"/>
</dbReference>
<evidence type="ECO:0000259" key="12">
    <source>
        <dbReference type="PROSITE" id="PS50929"/>
    </source>
</evidence>
<evidence type="ECO:0000313" key="15">
    <source>
        <dbReference type="Proteomes" id="UP000183050"/>
    </source>
</evidence>
<keyword evidence="6" id="KW-0547">Nucleotide-binding</keyword>
<dbReference type="Gene3D" id="1.20.1560.10">
    <property type="entry name" value="ABC transporter type 1, transmembrane domain"/>
    <property type="match status" value="1"/>
</dbReference>
<dbReference type="InterPro" id="IPR003593">
    <property type="entry name" value="AAA+_ATPase"/>
</dbReference>
<dbReference type="GO" id="GO:0005886">
    <property type="term" value="C:plasma membrane"/>
    <property type="evidence" value="ECO:0007669"/>
    <property type="project" value="UniProtKB-SubCell"/>
</dbReference>
<keyword evidence="14" id="KW-0614">Plasmid</keyword>
<dbReference type="Pfam" id="PF03412">
    <property type="entry name" value="Peptidase_C39"/>
    <property type="match status" value="1"/>
</dbReference>
<evidence type="ECO:0000259" key="11">
    <source>
        <dbReference type="PROSITE" id="PS50893"/>
    </source>
</evidence>
<evidence type="ECO:0000256" key="7">
    <source>
        <dbReference type="ARBA" id="ARBA00022840"/>
    </source>
</evidence>
<evidence type="ECO:0000256" key="2">
    <source>
        <dbReference type="ARBA" id="ARBA00005417"/>
    </source>
</evidence>
<comment type="similarity">
    <text evidence="2">Belongs to the ABC transporter superfamily.</text>
</comment>
<feature type="transmembrane region" description="Helical" evidence="10">
    <location>
        <begin position="231"/>
        <end position="249"/>
    </location>
</feature>
<dbReference type="Gene3D" id="3.90.70.10">
    <property type="entry name" value="Cysteine proteinases"/>
    <property type="match status" value="1"/>
</dbReference>
<dbReference type="SMART" id="SM00382">
    <property type="entry name" value="AAA"/>
    <property type="match status" value="1"/>
</dbReference>
<feature type="domain" description="ABC transporter" evidence="11">
    <location>
        <begin position="487"/>
        <end position="719"/>
    </location>
</feature>
<dbReference type="InterPro" id="IPR011527">
    <property type="entry name" value="ABC1_TM_dom"/>
</dbReference>
<name>A0A1L3ZML1_RHILE</name>
<dbReference type="InterPro" id="IPR027417">
    <property type="entry name" value="P-loop_NTPase"/>
</dbReference>
<dbReference type="GO" id="GO:0016887">
    <property type="term" value="F:ATP hydrolysis activity"/>
    <property type="evidence" value="ECO:0007669"/>
    <property type="project" value="InterPro"/>
</dbReference>
<keyword evidence="8 10" id="KW-1133">Transmembrane helix</keyword>
<accession>A0A1L3ZML1</accession>
<evidence type="ECO:0000313" key="14">
    <source>
        <dbReference type="EMBL" id="API56915.1"/>
    </source>
</evidence>
<reference evidence="14 15" key="1">
    <citation type="submission" date="2016-11" db="EMBL/GenBank/DDBJ databases">
        <title>Rhizobium leguminosarum bv. viciae strain Vaf12 isolated from Vavilovia formosa root nodules from Russia, Dagestan.</title>
        <authorList>
            <person name="Kimeklis A."/>
        </authorList>
    </citation>
    <scope>NUCLEOTIDE SEQUENCE [LARGE SCALE GENOMIC DNA]</scope>
    <source>
        <strain evidence="14 15">Vaf-108</strain>
        <plasmid evidence="15">Plasmid unnamed4</plasmid>
    </source>
</reference>
<dbReference type="InterPro" id="IPR039421">
    <property type="entry name" value="Type_1_exporter"/>
</dbReference>
<dbReference type="PROSITE" id="PS00211">
    <property type="entry name" value="ABC_TRANSPORTER_1"/>
    <property type="match status" value="1"/>
</dbReference>
<dbReference type="SUPFAM" id="SSF52540">
    <property type="entry name" value="P-loop containing nucleoside triphosphate hydrolases"/>
    <property type="match status" value="1"/>
</dbReference>
<dbReference type="FunFam" id="3.40.50.300:FF:000299">
    <property type="entry name" value="ABC transporter ATP-binding protein/permease"/>
    <property type="match status" value="1"/>
</dbReference>
<feature type="transmembrane region" description="Helical" evidence="10">
    <location>
        <begin position="207"/>
        <end position="224"/>
    </location>
</feature>
<evidence type="ECO:0000256" key="1">
    <source>
        <dbReference type="ARBA" id="ARBA00004651"/>
    </source>
</evidence>
<dbReference type="InterPro" id="IPR005074">
    <property type="entry name" value="Peptidase_C39"/>
</dbReference>
<evidence type="ECO:0000256" key="3">
    <source>
        <dbReference type="ARBA" id="ARBA00022448"/>
    </source>
</evidence>
<sequence>MSARALQAGFFSTSRIRLIRQNEVSECGLACLAMMASFYGHHVDLATMRRRFTPSFRGAPLSSLIKIADQVGLLPRAVKLPLEELPNLALPAILHWNMNHYVVIERVSGDKALIHDPAGRSEWLQMSEVSDHFTGVALELRPNEAFEKKTERTVLRWSQLWTRINGLGSSFLQVIVLSVVLQIYVLALPYYLQIGIDNALPALDHDLLAVLALGFGLFTVFNASASFLRSFVILAAGSALGFGIASNIARKLFRLPLDWFQKREVGDILSRFQSVTPIQKMLTEGVAGTLVDGLLALTTLAIMFFYSAKLAMIALTAFFLYFVVRLISFSFERCAQEGNIIAHGKEQTALIETIRGIQTFRLYNGETMRHAMWQTLLTDAVNANIRSSRIGIWQTTGNTLLFGLENVVTIYLAIGFVMNGGFSVGMVFAYLAYKGQFLEKAGNLVDQGMAFLMLRLHLERLADIALEEDDRSFAPSSMAVTELKGRMELKSVSYRYSPTDPLVLQEIDFSVEAGEHVAITGPSGMGKSTLLKVMLGLLLPQSGEVAVDGLPLQQFGHKSFRDQIAAVLQDDNLFAGSIADNITLFAEQADLEAIADAARASAIHDEIMKMPMQYETLVGDMGSSLSGGQKQRVLLARALYRKPKMLFLDEGTSHMDAANEARVNHSIRSLGITRIVVAHRQETIAAADRVLYMDGEGLRPLGPPKEVISLQLGESLSTR</sequence>
<dbReference type="PROSITE" id="PS50990">
    <property type="entry name" value="PEPTIDASE_C39"/>
    <property type="match status" value="1"/>
</dbReference>
<protein>
    <submittedName>
        <fullName evidence="14">ABC transporter</fullName>
    </submittedName>
</protein>
<dbReference type="GO" id="GO:0034040">
    <property type="term" value="F:ATPase-coupled lipid transmembrane transporter activity"/>
    <property type="evidence" value="ECO:0007669"/>
    <property type="project" value="TreeGrafter"/>
</dbReference>
<evidence type="ECO:0000256" key="6">
    <source>
        <dbReference type="ARBA" id="ARBA00022741"/>
    </source>
</evidence>
<evidence type="ECO:0000256" key="4">
    <source>
        <dbReference type="ARBA" id="ARBA00022475"/>
    </source>
</evidence>
<dbReference type="InterPro" id="IPR017871">
    <property type="entry name" value="ABC_transporter-like_CS"/>
</dbReference>
<organism evidence="14 15">
    <name type="scientific">Rhizobium leguminosarum</name>
    <dbReference type="NCBI Taxonomy" id="384"/>
    <lineage>
        <taxon>Bacteria</taxon>
        <taxon>Pseudomonadati</taxon>
        <taxon>Pseudomonadota</taxon>
        <taxon>Alphaproteobacteria</taxon>
        <taxon>Hyphomicrobiales</taxon>
        <taxon>Rhizobiaceae</taxon>
        <taxon>Rhizobium/Agrobacterium group</taxon>
        <taxon>Rhizobium</taxon>
    </lineage>
</organism>
<keyword evidence="5 10" id="KW-0812">Transmembrane</keyword>
<keyword evidence="4" id="KW-1003">Cell membrane</keyword>
<dbReference type="GO" id="GO:0005524">
    <property type="term" value="F:ATP binding"/>
    <property type="evidence" value="ECO:0007669"/>
    <property type="project" value="UniProtKB-KW"/>
</dbReference>
<evidence type="ECO:0000256" key="5">
    <source>
        <dbReference type="ARBA" id="ARBA00022692"/>
    </source>
</evidence>